<evidence type="ECO:0000313" key="5">
    <source>
        <dbReference type="EMBL" id="CAD9690006.1"/>
    </source>
</evidence>
<dbReference type="PANTHER" id="PTHR13780:SF36">
    <property type="entry name" value="CBS DOMAIN-CONTAINING PROTEIN"/>
    <property type="match status" value="1"/>
</dbReference>
<evidence type="ECO:0000256" key="3">
    <source>
        <dbReference type="PROSITE-ProRule" id="PRU00703"/>
    </source>
</evidence>
<reference evidence="5" key="1">
    <citation type="submission" date="2021-01" db="EMBL/GenBank/DDBJ databases">
        <authorList>
            <person name="Corre E."/>
            <person name="Pelletier E."/>
            <person name="Niang G."/>
            <person name="Scheremetjew M."/>
            <person name="Finn R."/>
            <person name="Kale V."/>
            <person name="Holt S."/>
            <person name="Cochrane G."/>
            <person name="Meng A."/>
            <person name="Brown T."/>
            <person name="Cohen L."/>
        </authorList>
    </citation>
    <scope>NUCLEOTIDE SEQUENCE</scope>
    <source>
        <strain evidence="5">NY070348D</strain>
    </source>
</reference>
<dbReference type="GO" id="GO:0042149">
    <property type="term" value="P:cellular response to glucose starvation"/>
    <property type="evidence" value="ECO:0007669"/>
    <property type="project" value="TreeGrafter"/>
</dbReference>
<dbReference type="InterPro" id="IPR050511">
    <property type="entry name" value="AMPK_gamma/SDS23_families"/>
</dbReference>
<keyword evidence="1" id="KW-0677">Repeat</keyword>
<dbReference type="SMART" id="SM00116">
    <property type="entry name" value="CBS"/>
    <property type="match status" value="4"/>
</dbReference>
<evidence type="ECO:0000256" key="2">
    <source>
        <dbReference type="ARBA" id="ARBA00023122"/>
    </source>
</evidence>
<dbReference type="InterPro" id="IPR046342">
    <property type="entry name" value="CBS_dom_sf"/>
</dbReference>
<evidence type="ECO:0000259" key="4">
    <source>
        <dbReference type="PROSITE" id="PS51371"/>
    </source>
</evidence>
<organism evidence="5">
    <name type="scientific">Mucochytrium quahogii</name>
    <dbReference type="NCBI Taxonomy" id="96639"/>
    <lineage>
        <taxon>Eukaryota</taxon>
        <taxon>Sar</taxon>
        <taxon>Stramenopiles</taxon>
        <taxon>Bigyra</taxon>
        <taxon>Labyrinthulomycetes</taxon>
        <taxon>Thraustochytrida</taxon>
        <taxon>Thraustochytriidae</taxon>
        <taxon>Mucochytrium</taxon>
    </lineage>
</organism>
<gene>
    <name evidence="5" type="ORF">QSP1433_LOCUS10450</name>
</gene>
<keyword evidence="2 3" id="KW-0129">CBS domain</keyword>
<dbReference type="GO" id="GO:0004865">
    <property type="term" value="F:protein serine/threonine phosphatase inhibitor activity"/>
    <property type="evidence" value="ECO:0007669"/>
    <property type="project" value="TreeGrafter"/>
</dbReference>
<dbReference type="Gene3D" id="3.10.580.10">
    <property type="entry name" value="CBS-domain"/>
    <property type="match status" value="2"/>
</dbReference>
<feature type="domain" description="CBS" evidence="4">
    <location>
        <begin position="123"/>
        <end position="185"/>
    </location>
</feature>
<dbReference type="PANTHER" id="PTHR13780">
    <property type="entry name" value="AMP-ACTIVATED PROTEIN KINASE, GAMMA REGULATORY SUBUNIT"/>
    <property type="match status" value="1"/>
</dbReference>
<dbReference type="Pfam" id="PF00571">
    <property type="entry name" value="CBS"/>
    <property type="match status" value="2"/>
</dbReference>
<dbReference type="EMBL" id="HBHK01016660">
    <property type="protein sequence ID" value="CAD9690006.1"/>
    <property type="molecule type" value="Transcribed_RNA"/>
</dbReference>
<dbReference type="AlphaFoldDB" id="A0A7S2S599"/>
<sequence>MSEWVLSKLTGDAQPGDFLEGILKSYKAHDVVTWQEQQERPPASLILAKDTEDVLTVCERLSTSDISSCPVFDAGDNCIGIIDFSDVVAYLLKMDCQTHGSLKNGNTVWEELGTVPISSAVDLSKRNPKVIVQGNAFLLEVLRVFEKDKPRRVLVADEQGKVVAVLAPSAIVRFLMIRMKGKYDNIMPKTVTDLGIGSTPVTSVKKNQSLLEAMHLMHQTRHSVLAVVDPTNGELSGSISMSDIKFVFQERRFPMLMSSCWKYICEMRERSDNEVFPYFGVQNADQLHMVISKLLATNVHHLYVVNGQQQPIKVVSFTDICGGLARWVK</sequence>
<proteinExistence type="predicted"/>
<name>A0A7S2S599_9STRA</name>
<protein>
    <recommendedName>
        <fullName evidence="4">CBS domain-containing protein</fullName>
    </recommendedName>
</protein>
<accession>A0A7S2S599</accession>
<feature type="domain" description="CBS" evidence="4">
    <location>
        <begin position="197"/>
        <end position="255"/>
    </location>
</feature>
<dbReference type="CDD" id="cd02205">
    <property type="entry name" value="CBS_pair_SF"/>
    <property type="match status" value="3"/>
</dbReference>
<dbReference type="InterPro" id="IPR000644">
    <property type="entry name" value="CBS_dom"/>
</dbReference>
<dbReference type="SUPFAM" id="SSF54631">
    <property type="entry name" value="CBS-domain pair"/>
    <property type="match status" value="2"/>
</dbReference>
<evidence type="ECO:0000256" key="1">
    <source>
        <dbReference type="ARBA" id="ARBA00022737"/>
    </source>
</evidence>
<dbReference type="PROSITE" id="PS51371">
    <property type="entry name" value="CBS"/>
    <property type="match status" value="2"/>
</dbReference>